<keyword evidence="2" id="KW-1185">Reference proteome</keyword>
<name>A0ABT5ZA37_9ACTN</name>
<gene>
    <name evidence="1" type="ORF">P2L57_33320</name>
</gene>
<dbReference type="RefSeq" id="WP_275821004.1">
    <property type="nucleotide sequence ID" value="NZ_BAAANM010000033.1"/>
</dbReference>
<organism evidence="1 2">
    <name type="scientific">Streptantibioticus ferralitis</name>
    <dbReference type="NCBI Taxonomy" id="236510"/>
    <lineage>
        <taxon>Bacteria</taxon>
        <taxon>Bacillati</taxon>
        <taxon>Actinomycetota</taxon>
        <taxon>Actinomycetes</taxon>
        <taxon>Kitasatosporales</taxon>
        <taxon>Streptomycetaceae</taxon>
        <taxon>Streptantibioticus</taxon>
    </lineage>
</organism>
<sequence length="123" mass="13174">MPPHQGKPAFEGTHVQIGAGLGGMKPLTQNGKVHIVEGELVLYSSHGQVIDRAPVTAVSARKAWYTMGSVAFVTLGEGRRYSVAVKVGGAYLLAGTACVLTGRAGNKRFLRALKEEQHRYADR</sequence>
<protein>
    <submittedName>
        <fullName evidence="1">Uncharacterized protein</fullName>
    </submittedName>
</protein>
<comment type="caution">
    <text evidence="1">The sequence shown here is derived from an EMBL/GenBank/DDBJ whole genome shotgun (WGS) entry which is preliminary data.</text>
</comment>
<evidence type="ECO:0000313" key="1">
    <source>
        <dbReference type="EMBL" id="MDF2260416.1"/>
    </source>
</evidence>
<proteinExistence type="predicted"/>
<dbReference type="EMBL" id="JARHTQ010000034">
    <property type="protein sequence ID" value="MDF2260416.1"/>
    <property type="molecule type" value="Genomic_DNA"/>
</dbReference>
<evidence type="ECO:0000313" key="2">
    <source>
        <dbReference type="Proteomes" id="UP001220022"/>
    </source>
</evidence>
<accession>A0ABT5ZA37</accession>
<reference evidence="1 2" key="1">
    <citation type="submission" date="2023-03" db="EMBL/GenBank/DDBJ databases">
        <title>Draft genome sequence of type strain Streptomyces ferralitis JCM 14344.</title>
        <authorList>
            <person name="Klaysubun C."/>
            <person name="Duangmal K."/>
        </authorList>
    </citation>
    <scope>NUCLEOTIDE SEQUENCE [LARGE SCALE GENOMIC DNA]</scope>
    <source>
        <strain evidence="1 2">JCM 14344</strain>
    </source>
</reference>
<dbReference type="Proteomes" id="UP001220022">
    <property type="component" value="Unassembled WGS sequence"/>
</dbReference>